<dbReference type="AlphaFoldDB" id="A0A166X8R6"/>
<comment type="subcellular location">
    <subcellularLocation>
        <location evidence="5">Cytoplasm</location>
        <location evidence="5">Cytoskeleton</location>
        <location evidence="5">Microtubule organizing center</location>
    </subcellularLocation>
</comment>
<evidence type="ECO:0000313" key="9">
    <source>
        <dbReference type="Proteomes" id="UP000076532"/>
    </source>
</evidence>
<dbReference type="GO" id="GO:0051011">
    <property type="term" value="F:microtubule minus-end binding"/>
    <property type="evidence" value="ECO:0007669"/>
    <property type="project" value="TreeGrafter"/>
</dbReference>
<dbReference type="Gene3D" id="1.20.120.1900">
    <property type="entry name" value="Gamma-tubulin complex, C-terminal domain"/>
    <property type="match status" value="1"/>
</dbReference>
<feature type="region of interest" description="Disordered" evidence="6">
    <location>
        <begin position="692"/>
        <end position="712"/>
    </location>
</feature>
<dbReference type="GO" id="GO:0043015">
    <property type="term" value="F:gamma-tubulin binding"/>
    <property type="evidence" value="ECO:0007669"/>
    <property type="project" value="InterPro"/>
</dbReference>
<evidence type="ECO:0000256" key="1">
    <source>
        <dbReference type="ARBA" id="ARBA00010337"/>
    </source>
</evidence>
<keyword evidence="3 5" id="KW-0493">Microtubule</keyword>
<feature type="region of interest" description="Disordered" evidence="6">
    <location>
        <begin position="626"/>
        <end position="652"/>
    </location>
</feature>
<dbReference type="GO" id="GO:0031122">
    <property type="term" value="P:cytoplasmic microtubule organization"/>
    <property type="evidence" value="ECO:0007669"/>
    <property type="project" value="TreeGrafter"/>
</dbReference>
<reference evidence="8 9" key="1">
    <citation type="journal article" date="2016" name="Mol. Biol. Evol.">
        <title>Comparative Genomics of Early-Diverging Mushroom-Forming Fungi Provides Insights into the Origins of Lignocellulose Decay Capabilities.</title>
        <authorList>
            <person name="Nagy L.G."/>
            <person name="Riley R."/>
            <person name="Tritt A."/>
            <person name="Adam C."/>
            <person name="Daum C."/>
            <person name="Floudas D."/>
            <person name="Sun H."/>
            <person name="Yadav J.S."/>
            <person name="Pangilinan J."/>
            <person name="Larsson K.H."/>
            <person name="Matsuura K."/>
            <person name="Barry K."/>
            <person name="Labutti K."/>
            <person name="Kuo R."/>
            <person name="Ohm R.A."/>
            <person name="Bhattacharya S.S."/>
            <person name="Shirouzu T."/>
            <person name="Yoshinaga Y."/>
            <person name="Martin F.M."/>
            <person name="Grigoriev I.V."/>
            <person name="Hibbett D.S."/>
        </authorList>
    </citation>
    <scope>NUCLEOTIDE SEQUENCE [LARGE SCALE GENOMIC DNA]</scope>
    <source>
        <strain evidence="8 9">CBS 109695</strain>
    </source>
</reference>
<evidence type="ECO:0000313" key="8">
    <source>
        <dbReference type="EMBL" id="KZP34530.1"/>
    </source>
</evidence>
<dbReference type="EMBL" id="KV417480">
    <property type="protein sequence ID" value="KZP34530.1"/>
    <property type="molecule type" value="Genomic_DNA"/>
</dbReference>
<evidence type="ECO:0000256" key="3">
    <source>
        <dbReference type="ARBA" id="ARBA00022701"/>
    </source>
</evidence>
<feature type="compositionally biased region" description="Basic and acidic residues" evidence="6">
    <location>
        <begin position="692"/>
        <end position="705"/>
    </location>
</feature>
<evidence type="ECO:0000256" key="5">
    <source>
        <dbReference type="RuleBase" id="RU363050"/>
    </source>
</evidence>
<keyword evidence="4 5" id="KW-0206">Cytoskeleton</keyword>
<dbReference type="OrthoDB" id="775571at2759"/>
<evidence type="ECO:0000256" key="2">
    <source>
        <dbReference type="ARBA" id="ARBA00022490"/>
    </source>
</evidence>
<dbReference type="PANTHER" id="PTHR19302:SF70">
    <property type="entry name" value="GAMMA-TUBULIN COMPLEX COMPONENT 6"/>
    <property type="match status" value="1"/>
</dbReference>
<evidence type="ECO:0000256" key="6">
    <source>
        <dbReference type="SAM" id="MobiDB-lite"/>
    </source>
</evidence>
<dbReference type="InterPro" id="IPR042241">
    <property type="entry name" value="GCP_C_sf"/>
</dbReference>
<protein>
    <recommendedName>
        <fullName evidence="5">Spindle pole body component</fullName>
    </recommendedName>
</protein>
<name>A0A166X8R6_9AGAM</name>
<evidence type="ECO:0000259" key="7">
    <source>
        <dbReference type="Pfam" id="PF04130"/>
    </source>
</evidence>
<dbReference type="InterPro" id="IPR007259">
    <property type="entry name" value="GCP"/>
</dbReference>
<dbReference type="GO" id="GO:0007020">
    <property type="term" value="P:microtubule nucleation"/>
    <property type="evidence" value="ECO:0007669"/>
    <property type="project" value="InterPro"/>
</dbReference>
<dbReference type="GO" id="GO:0051321">
    <property type="term" value="P:meiotic cell cycle"/>
    <property type="evidence" value="ECO:0007669"/>
    <property type="project" value="TreeGrafter"/>
</dbReference>
<dbReference type="GO" id="GO:0000930">
    <property type="term" value="C:gamma-tubulin complex"/>
    <property type="evidence" value="ECO:0007669"/>
    <property type="project" value="TreeGrafter"/>
</dbReference>
<gene>
    <name evidence="8" type="ORF">FIBSPDRAFT_942643</name>
</gene>
<dbReference type="GO" id="GO:0005874">
    <property type="term" value="C:microtubule"/>
    <property type="evidence" value="ECO:0007669"/>
    <property type="project" value="UniProtKB-KW"/>
</dbReference>
<keyword evidence="2 5" id="KW-0963">Cytoplasm</keyword>
<organism evidence="8 9">
    <name type="scientific">Athelia psychrophila</name>
    <dbReference type="NCBI Taxonomy" id="1759441"/>
    <lineage>
        <taxon>Eukaryota</taxon>
        <taxon>Fungi</taxon>
        <taxon>Dikarya</taxon>
        <taxon>Basidiomycota</taxon>
        <taxon>Agaricomycotina</taxon>
        <taxon>Agaricomycetes</taxon>
        <taxon>Agaricomycetidae</taxon>
        <taxon>Atheliales</taxon>
        <taxon>Atheliaceae</taxon>
        <taxon>Athelia</taxon>
    </lineage>
</organism>
<dbReference type="Pfam" id="PF04130">
    <property type="entry name" value="GCP_C_terminal"/>
    <property type="match status" value="1"/>
</dbReference>
<dbReference type="Proteomes" id="UP000076532">
    <property type="component" value="Unassembled WGS sequence"/>
</dbReference>
<evidence type="ECO:0000256" key="4">
    <source>
        <dbReference type="ARBA" id="ARBA00023212"/>
    </source>
</evidence>
<dbReference type="InterPro" id="IPR040457">
    <property type="entry name" value="GCP_C"/>
</dbReference>
<dbReference type="GO" id="GO:0051225">
    <property type="term" value="P:spindle assembly"/>
    <property type="evidence" value="ECO:0007669"/>
    <property type="project" value="TreeGrafter"/>
</dbReference>
<dbReference type="STRING" id="436010.A0A166X8R6"/>
<proteinExistence type="inferred from homology"/>
<sequence length="1003" mass="111683">MSLSIDHDPSMALDPLPQLKARFHVPTLADKPQNPILDGLSFDVRLESAHTTRHTLNSFPEELAIIITDLTVENPVHNEESLWIDAAKHAPMPISQLASWDELASTQRPQELPTPFLSEQSSSAFVSAQYHVLPTVKNFNYVEQNDLLQSLRLTALGSSSSLHNWDSLTETFVNTGGVVLIDGKNEIVSNSFMKRFITIGTVLRRLEILTERVRSGQVQSLILLETVLTIVRRPALASPTTHAFSHALAAVVAYLRVEIVKSSNFNAADHPHMLSAIELSYHVFEEVAIVLASLCHRDVSLRPEDYPRRPVTADTVSLLSRIYNHLQTHLERQSSHIVTASLGYILTTTSRHYITELSLSVGLGGSAFIGEGDDRLFQTRDLLDGYDQEEEDMLASIGNTGQEEFPTFVRSELADSLLTARQSLKILKAAKPDHLLLLKSAGLAGRVEWFWTAEEIYAAWAGEILGVDVEALQNTQVPKCASIASNAYHPDLAPQFNLFDLEPGMSGHSLPPEPGKSAQQLSVALSLPVDDFISRFPASSVSLHPLTPTLEHLTTLTFSPLMSHTLALSQALLDVFLPPSETVSTSNLDFREHVTLLRSYLLLTSHAFKSRLSAALFSNSGEHRADASEADQRARTHVLARRPQNPEGDDNRQWAVGLASALTAQESWPPGGADLSFMLRTVIMDSLEAERNHHRDDDNGNDDGRQTSNKGSLVMEEAEYRLGFAIRDMPTGTGRDRWLNPASIEALDFLYIDYKAPQPLHVLITPEILSKYQRVFAFLLRLTRVEHVSKAMYRMTRKASEPLFHTLAHSNKLLLHFRFVSYSFVTSLMSYVFDTAIGGNFDAFLYRLSTGRSRDTKSEVDRGFSNVFELADAHSIMLDSILSACLLRSGQRAVTDLLQGALEVVLELGILVGELKRNRIEDHVATPLLEDLYNRFRSKMSTLTKVLKALVDKGSTISRLNLEAAMRETSVNDSRRPPGGAESLYHLLLRLDLREWWSGTTRE</sequence>
<accession>A0A166X8R6</accession>
<comment type="similarity">
    <text evidence="1 5">Belongs to the TUBGCP family.</text>
</comment>
<feature type="domain" description="Gamma tubulin complex component C-terminal" evidence="7">
    <location>
        <begin position="591"/>
        <end position="997"/>
    </location>
</feature>
<dbReference type="PANTHER" id="PTHR19302">
    <property type="entry name" value="GAMMA TUBULIN COMPLEX PROTEIN"/>
    <property type="match status" value="1"/>
</dbReference>
<keyword evidence="9" id="KW-1185">Reference proteome</keyword>
<dbReference type="GO" id="GO:0000922">
    <property type="term" value="C:spindle pole"/>
    <property type="evidence" value="ECO:0007669"/>
    <property type="project" value="InterPro"/>
</dbReference>
<dbReference type="GO" id="GO:0000278">
    <property type="term" value="P:mitotic cell cycle"/>
    <property type="evidence" value="ECO:0007669"/>
    <property type="project" value="TreeGrafter"/>
</dbReference>
<dbReference type="GO" id="GO:0005816">
    <property type="term" value="C:spindle pole body"/>
    <property type="evidence" value="ECO:0007669"/>
    <property type="project" value="UniProtKB-ARBA"/>
</dbReference>